<keyword evidence="4" id="KW-0067">ATP-binding</keyword>
<dbReference type="PANTHER" id="PTHR46743">
    <property type="entry name" value="TEICHOIC ACIDS EXPORT ATP-BINDING PROTEIN TAGH"/>
    <property type="match status" value="1"/>
</dbReference>
<evidence type="ECO:0000256" key="4">
    <source>
        <dbReference type="ARBA" id="ARBA00022840"/>
    </source>
</evidence>
<dbReference type="CDD" id="cd03220">
    <property type="entry name" value="ABC_KpsT_Wzt"/>
    <property type="match status" value="1"/>
</dbReference>
<dbReference type="CDD" id="cd10147">
    <property type="entry name" value="Wzt_C-like"/>
    <property type="match status" value="1"/>
</dbReference>
<sequence length="450" mass="49643">MSDIAIRVEGLSKQYKIGGGRKKDDGTLRDHLMAGVKSLWRGNRQSQVVRNGGEASSEPGVASDTFWALQDVSFEVKPGETVGIIGRNGAGKSTLLKMISRITEPTRGRIELYGRVASLLEVGTGFHSELTGRENVYLNGTILGMKRGEITRKFDEIVAFAEVERFIDTPVKRYSSGMNLRLAFAVAAHLEPDVLIIDEVLAVGDAAFQKKCLGKMEGVAEEGRTIFFVSHNMPAVTRLCKRVLCLDQGKLCGDGPSHEVVKAYLHSELGTMAQREWPDPRRAPSGGIARLRAVRVCTEDGETTEKIDIRKPVGIEMQYEVLKFGNKMHATVTLYNEEGVRLFDSIELDPTWRGRIRPPGRYQSTVWIPGNYLAEGTMFVNVNVDTHDPEVEQFYVRQAVAFVVIDSLDGDSARGDYAGALPGVVRPLLTWNTKFCAEDTIMDGEKASAT</sequence>
<evidence type="ECO:0000313" key="6">
    <source>
        <dbReference type="EMBL" id="QPD03605.1"/>
    </source>
</evidence>
<proteinExistence type="inferred from homology"/>
<comment type="similarity">
    <text evidence="1">Belongs to the ABC transporter superfamily.</text>
</comment>
<evidence type="ECO:0000259" key="5">
    <source>
        <dbReference type="PROSITE" id="PS50893"/>
    </source>
</evidence>
<dbReference type="GO" id="GO:0005524">
    <property type="term" value="F:ATP binding"/>
    <property type="evidence" value="ECO:0007669"/>
    <property type="project" value="UniProtKB-KW"/>
</dbReference>
<dbReference type="InterPro" id="IPR029439">
    <property type="entry name" value="Wzt_C"/>
</dbReference>
<dbReference type="GO" id="GO:0140359">
    <property type="term" value="F:ABC-type transporter activity"/>
    <property type="evidence" value="ECO:0007669"/>
    <property type="project" value="InterPro"/>
</dbReference>
<evidence type="ECO:0000256" key="1">
    <source>
        <dbReference type="ARBA" id="ARBA00005417"/>
    </source>
</evidence>
<dbReference type="PROSITE" id="PS50893">
    <property type="entry name" value="ABC_TRANSPORTER_2"/>
    <property type="match status" value="1"/>
</dbReference>
<dbReference type="EMBL" id="CP047423">
    <property type="protein sequence ID" value="QPD03605.1"/>
    <property type="molecule type" value="Genomic_DNA"/>
</dbReference>
<dbReference type="Pfam" id="PF00005">
    <property type="entry name" value="ABC_tran"/>
    <property type="match status" value="1"/>
</dbReference>
<name>A0A7S8FCX8_9BACT</name>
<dbReference type="InterPro" id="IPR050683">
    <property type="entry name" value="Bact_Polysacc_Export_ATP-bd"/>
</dbReference>
<dbReference type="SMART" id="SM00382">
    <property type="entry name" value="AAA"/>
    <property type="match status" value="1"/>
</dbReference>
<protein>
    <submittedName>
        <fullName evidence="6">ABC transporter</fullName>
    </submittedName>
</protein>
<accession>A0A7S8FCX8</accession>
<dbReference type="Pfam" id="PF14524">
    <property type="entry name" value="Wzt_C"/>
    <property type="match status" value="1"/>
</dbReference>
<evidence type="ECO:0000313" key="7">
    <source>
        <dbReference type="Proteomes" id="UP000593737"/>
    </source>
</evidence>
<dbReference type="SUPFAM" id="SSF52540">
    <property type="entry name" value="P-loop containing nucleoside triphosphate hydrolases"/>
    <property type="match status" value="1"/>
</dbReference>
<keyword evidence="3" id="KW-0547">Nucleotide-binding</keyword>
<dbReference type="PANTHER" id="PTHR46743:SF2">
    <property type="entry name" value="TEICHOIC ACIDS EXPORT ATP-BINDING PROTEIN TAGH"/>
    <property type="match status" value="1"/>
</dbReference>
<organism evidence="6 7">
    <name type="scientific">Candidatus Nitrospira kreftii</name>
    <dbReference type="NCBI Taxonomy" id="2652173"/>
    <lineage>
        <taxon>Bacteria</taxon>
        <taxon>Pseudomonadati</taxon>
        <taxon>Nitrospirota</taxon>
        <taxon>Nitrospiria</taxon>
        <taxon>Nitrospirales</taxon>
        <taxon>Nitrospiraceae</taxon>
        <taxon>Nitrospira</taxon>
    </lineage>
</organism>
<gene>
    <name evidence="6" type="ORF">Nkreftii_001379</name>
</gene>
<feature type="domain" description="ABC transporter" evidence="5">
    <location>
        <begin position="43"/>
        <end position="273"/>
    </location>
</feature>
<evidence type="ECO:0000256" key="2">
    <source>
        <dbReference type="ARBA" id="ARBA00022448"/>
    </source>
</evidence>
<dbReference type="InterPro" id="IPR015860">
    <property type="entry name" value="ABC_transpr_TagH-like"/>
</dbReference>
<reference evidence="6 7" key="1">
    <citation type="journal article" date="2020" name="ISME J.">
        <title>Enrichment and physiological characterization of a novel comammox Nitrospira indicates ammonium inhibition of complete nitrification.</title>
        <authorList>
            <person name="Sakoula D."/>
            <person name="Koch H."/>
            <person name="Frank J."/>
            <person name="Jetten M.S.M."/>
            <person name="van Kessel M.A.H.J."/>
            <person name="Lucker S."/>
        </authorList>
    </citation>
    <scope>NUCLEOTIDE SEQUENCE [LARGE SCALE GENOMIC DNA]</scope>
    <source>
        <strain evidence="6">Comreactor17</strain>
    </source>
</reference>
<dbReference type="Gene3D" id="2.70.50.60">
    <property type="entry name" value="abc- transporter (atp binding component) like domain"/>
    <property type="match status" value="1"/>
</dbReference>
<dbReference type="KEGG" id="nkf:Nkreftii_001379"/>
<keyword evidence="2" id="KW-0813">Transport</keyword>
<dbReference type="GO" id="GO:0016887">
    <property type="term" value="F:ATP hydrolysis activity"/>
    <property type="evidence" value="ECO:0007669"/>
    <property type="project" value="InterPro"/>
</dbReference>
<dbReference type="InterPro" id="IPR003439">
    <property type="entry name" value="ABC_transporter-like_ATP-bd"/>
</dbReference>
<dbReference type="Gene3D" id="3.40.50.300">
    <property type="entry name" value="P-loop containing nucleotide triphosphate hydrolases"/>
    <property type="match status" value="1"/>
</dbReference>
<dbReference type="InterPro" id="IPR027417">
    <property type="entry name" value="P-loop_NTPase"/>
</dbReference>
<dbReference type="AlphaFoldDB" id="A0A7S8FCX8"/>
<dbReference type="Proteomes" id="UP000593737">
    <property type="component" value="Chromosome"/>
</dbReference>
<evidence type="ECO:0000256" key="3">
    <source>
        <dbReference type="ARBA" id="ARBA00022741"/>
    </source>
</evidence>
<dbReference type="GO" id="GO:0016020">
    <property type="term" value="C:membrane"/>
    <property type="evidence" value="ECO:0007669"/>
    <property type="project" value="InterPro"/>
</dbReference>
<dbReference type="InterPro" id="IPR003593">
    <property type="entry name" value="AAA+_ATPase"/>
</dbReference>